<organism evidence="8 9">
    <name type="scientific">Cnephaeus nilssonii</name>
    <name type="common">Northern bat</name>
    <name type="synonym">Eptesicus nilssonii</name>
    <dbReference type="NCBI Taxonomy" id="3371016"/>
    <lineage>
        <taxon>Eukaryota</taxon>
        <taxon>Metazoa</taxon>
        <taxon>Chordata</taxon>
        <taxon>Craniata</taxon>
        <taxon>Vertebrata</taxon>
        <taxon>Euteleostomi</taxon>
        <taxon>Mammalia</taxon>
        <taxon>Eutheria</taxon>
        <taxon>Laurasiatheria</taxon>
        <taxon>Chiroptera</taxon>
        <taxon>Yangochiroptera</taxon>
        <taxon>Vespertilionidae</taxon>
        <taxon>Cnephaeus</taxon>
    </lineage>
</organism>
<keyword evidence="4" id="KW-0393">Immunoglobulin domain</keyword>
<dbReference type="PANTHER" id="PTHR19367:SF24">
    <property type="entry name" value="T CELL RECEPTOR ALPHA VARIABLE 8-4"/>
    <property type="match status" value="1"/>
</dbReference>
<dbReference type="PANTHER" id="PTHR19367">
    <property type="entry name" value="T-CELL RECEPTOR ALPHA CHAIN V REGION"/>
    <property type="match status" value="1"/>
</dbReference>
<dbReference type="SMART" id="SM00406">
    <property type="entry name" value="IGv"/>
    <property type="match status" value="2"/>
</dbReference>
<gene>
    <name evidence="8" type="ORF">QTO34_019485</name>
</gene>
<dbReference type="SMART" id="SM00409">
    <property type="entry name" value="IG"/>
    <property type="match status" value="2"/>
</dbReference>
<feature type="domain" description="Ig-like" evidence="7">
    <location>
        <begin position="326"/>
        <end position="432"/>
    </location>
</feature>
<evidence type="ECO:0000259" key="7">
    <source>
        <dbReference type="PROSITE" id="PS50835"/>
    </source>
</evidence>
<dbReference type="AlphaFoldDB" id="A0AA40HXK2"/>
<evidence type="ECO:0000313" key="8">
    <source>
        <dbReference type="EMBL" id="KAK1338826.1"/>
    </source>
</evidence>
<dbReference type="Gene3D" id="2.60.40.10">
    <property type="entry name" value="Immunoglobulins"/>
    <property type="match status" value="2"/>
</dbReference>
<dbReference type="InterPro" id="IPR001557">
    <property type="entry name" value="L-lactate/malate_DH"/>
</dbReference>
<evidence type="ECO:0000256" key="5">
    <source>
        <dbReference type="ARBA" id="ARBA00043266"/>
    </source>
</evidence>
<evidence type="ECO:0000256" key="3">
    <source>
        <dbReference type="ARBA" id="ARBA00023170"/>
    </source>
</evidence>
<dbReference type="GO" id="GO:0002250">
    <property type="term" value="P:adaptive immune response"/>
    <property type="evidence" value="ECO:0007669"/>
    <property type="project" value="UniProtKB-KW"/>
</dbReference>
<name>A0AA40HXK2_CNENI</name>
<evidence type="ECO:0000256" key="1">
    <source>
        <dbReference type="ARBA" id="ARBA00022729"/>
    </source>
</evidence>
<dbReference type="InterPro" id="IPR051287">
    <property type="entry name" value="TCR_variable_region"/>
</dbReference>
<dbReference type="GO" id="GO:0016616">
    <property type="term" value="F:oxidoreductase activity, acting on the CH-OH group of donors, NAD or NADP as acceptor"/>
    <property type="evidence" value="ECO:0007669"/>
    <property type="project" value="InterPro"/>
</dbReference>
<dbReference type="InterPro" id="IPR007110">
    <property type="entry name" value="Ig-like_dom"/>
</dbReference>
<dbReference type="SUPFAM" id="SSF51735">
    <property type="entry name" value="NAD(P)-binding Rossmann-fold domains"/>
    <property type="match status" value="1"/>
</dbReference>
<evidence type="ECO:0000256" key="2">
    <source>
        <dbReference type="ARBA" id="ARBA00023130"/>
    </source>
</evidence>
<feature type="chain" id="PRO_5041362024" description="Ig-like domain-containing protein" evidence="6">
    <location>
        <begin position="21"/>
        <end position="599"/>
    </location>
</feature>
<proteinExistence type="predicted"/>
<dbReference type="PROSITE" id="PS50835">
    <property type="entry name" value="IG_LIKE"/>
    <property type="match status" value="2"/>
</dbReference>
<keyword evidence="5" id="KW-1279">T cell receptor</keyword>
<comment type="caution">
    <text evidence="8">The sequence shown here is derived from an EMBL/GenBank/DDBJ whole genome shotgun (WGS) entry which is preliminary data.</text>
</comment>
<dbReference type="SUPFAM" id="SSF48726">
    <property type="entry name" value="Immunoglobulin"/>
    <property type="match status" value="2"/>
</dbReference>
<feature type="domain" description="Ig-like" evidence="7">
    <location>
        <begin position="20"/>
        <end position="130"/>
    </location>
</feature>
<dbReference type="InterPro" id="IPR036179">
    <property type="entry name" value="Ig-like_dom_sf"/>
</dbReference>
<accession>A0AA40HXK2</accession>
<evidence type="ECO:0000256" key="6">
    <source>
        <dbReference type="SAM" id="SignalP"/>
    </source>
</evidence>
<evidence type="ECO:0000313" key="9">
    <source>
        <dbReference type="Proteomes" id="UP001177744"/>
    </source>
</evidence>
<evidence type="ECO:0000256" key="4">
    <source>
        <dbReference type="ARBA" id="ARBA00023319"/>
    </source>
</evidence>
<sequence>MVLLLISVLEVIFALRGTGAQSATQPDGHVTVSEGAPLELRCKYSSSSSPYLYWYVQYPNQGLQFLLRYYSGDPLVKGIKGFEAVFRKNETSFNLKKHSAHWSDSAVYFCAVSDTVTETAGGAEHKPSETLGLSVTQELSLAPPGEFSRRFFAKGKGRWSLESASTSMLFHIQITFELDGGLLMNFSRRDIPFANFPPYSHTDKTKTKTQRQRQQTLARVCSEDEDGRLQSESAVKMKVADYGRSLQQRRRRQTPAGVKAWVPEDEMTQTEFSRKPESHQSFEEMFLLNMLGKLTHRSASVHVAELSPEKTSRKEPSASLSSDMKPILTSMLVFIFTLRGIRAQTVTQPEDHISVLEGASVQVKCNYVYSGSPELLWYVQYPRQSPRLLLKQFSRESVKGFTAVHDKSEASFHLKKSLAQEEDTAVYYCALSATVAGFVKEADHKPLGSYSKCFIVSSLHGHTSDLSGECVVRTCWVVRSWLRKLNEEKMNLKDGSLFLRSPKIVSGKDYNVTANLKLVTVTAGACQQEGGSPLNLAQCNSSIFKFIILNVVKYIHNCKLLIVSKPVDVLTYVACRIGAIPQNHVIGSDCNLESAWFVI</sequence>
<reference evidence="8" key="1">
    <citation type="submission" date="2023-06" db="EMBL/GenBank/DDBJ databases">
        <title>Reference genome for the Northern bat (Eptesicus nilssonii), a most northern bat species.</title>
        <authorList>
            <person name="Laine V.N."/>
            <person name="Pulliainen A.T."/>
            <person name="Lilley T.M."/>
        </authorList>
    </citation>
    <scope>NUCLEOTIDE SEQUENCE</scope>
    <source>
        <strain evidence="8">BLF_Eptnil</strain>
        <tissue evidence="8">Kidney</tissue>
    </source>
</reference>
<protein>
    <recommendedName>
        <fullName evidence="7">Ig-like domain-containing protein</fullName>
    </recommendedName>
</protein>
<keyword evidence="1 6" id="KW-0732">Signal</keyword>
<dbReference type="InterPro" id="IPR013783">
    <property type="entry name" value="Ig-like_fold"/>
</dbReference>
<dbReference type="Pfam" id="PF00056">
    <property type="entry name" value="Ldh_1_N"/>
    <property type="match status" value="1"/>
</dbReference>
<dbReference type="Gene3D" id="3.40.50.720">
    <property type="entry name" value="NAD(P)-binding Rossmann-like Domain"/>
    <property type="match status" value="1"/>
</dbReference>
<keyword evidence="5" id="KW-0391">Immunity</keyword>
<feature type="signal peptide" evidence="6">
    <location>
        <begin position="1"/>
        <end position="20"/>
    </location>
</feature>
<dbReference type="InterPro" id="IPR036291">
    <property type="entry name" value="NAD(P)-bd_dom_sf"/>
</dbReference>
<dbReference type="EMBL" id="JAULJE010000009">
    <property type="protein sequence ID" value="KAK1338826.1"/>
    <property type="molecule type" value="Genomic_DNA"/>
</dbReference>
<keyword evidence="2" id="KW-1064">Adaptive immunity</keyword>
<dbReference type="Pfam" id="PF07686">
    <property type="entry name" value="V-set"/>
    <property type="match status" value="2"/>
</dbReference>
<dbReference type="InterPro" id="IPR003599">
    <property type="entry name" value="Ig_sub"/>
</dbReference>
<dbReference type="Proteomes" id="UP001177744">
    <property type="component" value="Unassembled WGS sequence"/>
</dbReference>
<dbReference type="InterPro" id="IPR013106">
    <property type="entry name" value="Ig_V-set"/>
</dbReference>
<dbReference type="PRINTS" id="PR00086">
    <property type="entry name" value="LLDHDRGNASE"/>
</dbReference>
<dbReference type="GO" id="GO:0019752">
    <property type="term" value="P:carboxylic acid metabolic process"/>
    <property type="evidence" value="ECO:0007669"/>
    <property type="project" value="InterPro"/>
</dbReference>
<dbReference type="GO" id="GO:0042101">
    <property type="term" value="C:T cell receptor complex"/>
    <property type="evidence" value="ECO:0007669"/>
    <property type="project" value="UniProtKB-KW"/>
</dbReference>
<dbReference type="InterPro" id="IPR001236">
    <property type="entry name" value="Lactate/malate_DH_N"/>
</dbReference>
<keyword evidence="9" id="KW-1185">Reference proteome</keyword>
<keyword evidence="3" id="KW-0675">Receptor</keyword>